<dbReference type="InterPro" id="IPR035400">
    <property type="entry name" value="Urocanase_N"/>
</dbReference>
<protein>
    <recommendedName>
        <fullName evidence="4">Urocanate hydratase</fullName>
        <ecNumber evidence="4">4.2.1.49</ecNumber>
    </recommendedName>
</protein>
<dbReference type="GO" id="GO:0019557">
    <property type="term" value="P:L-histidine catabolic process to glutamate and formate"/>
    <property type="evidence" value="ECO:0007669"/>
    <property type="project" value="UniProtKB-UniPathway"/>
</dbReference>
<dbReference type="EMBL" id="CP000390">
    <property type="protein sequence ID" value="ABG63929.1"/>
    <property type="molecule type" value="Genomic_DNA"/>
</dbReference>
<evidence type="ECO:0000259" key="7">
    <source>
        <dbReference type="Pfam" id="PF17392"/>
    </source>
</evidence>
<keyword evidence="2" id="KW-0520">NAD</keyword>
<dbReference type="GO" id="GO:0019556">
    <property type="term" value="P:L-histidine catabolic process to glutamate and formamide"/>
    <property type="evidence" value="ECO:0007669"/>
    <property type="project" value="UniProtKB-UniPathway"/>
</dbReference>
<dbReference type="HOGENOM" id="CLU_018868_0_1_5"/>
<dbReference type="SUPFAM" id="SSF111326">
    <property type="entry name" value="Urocanase"/>
    <property type="match status" value="1"/>
</dbReference>
<reference evidence="8" key="1">
    <citation type="submission" date="2006-06" db="EMBL/GenBank/DDBJ databases">
        <title>Complete sequence of chromosome of Chelativorans sp. BNC1.</title>
        <authorList>
            <consortium name="US DOE Joint Genome Institute"/>
            <person name="Copeland A."/>
            <person name="Lucas S."/>
            <person name="Lapidus A."/>
            <person name="Barry K."/>
            <person name="Detter J.C."/>
            <person name="Glavina del Rio T."/>
            <person name="Hammon N."/>
            <person name="Israni S."/>
            <person name="Dalin E."/>
            <person name="Tice H."/>
            <person name="Pitluck S."/>
            <person name="Chertkov O."/>
            <person name="Brettin T."/>
            <person name="Bruce D."/>
            <person name="Han C."/>
            <person name="Tapia R."/>
            <person name="Gilna P."/>
            <person name="Schmutz J."/>
            <person name="Larimer F."/>
            <person name="Land M."/>
            <person name="Hauser L."/>
            <person name="Kyrpides N."/>
            <person name="Mikhailova N."/>
            <person name="Richardson P."/>
        </authorList>
    </citation>
    <scope>NUCLEOTIDE SEQUENCE</scope>
    <source>
        <strain evidence="8">BNC1</strain>
    </source>
</reference>
<dbReference type="PANTHER" id="PTHR12216:SF4">
    <property type="entry name" value="UROCANATE HYDRATASE"/>
    <property type="match status" value="1"/>
</dbReference>
<dbReference type="InterPro" id="IPR038364">
    <property type="entry name" value="Urocanase_central_sf"/>
</dbReference>
<dbReference type="InterPro" id="IPR023637">
    <property type="entry name" value="Urocanase-like"/>
</dbReference>
<evidence type="ECO:0000259" key="6">
    <source>
        <dbReference type="Pfam" id="PF17391"/>
    </source>
</evidence>
<accession>Q11F96</accession>
<feature type="domain" description="Urocanase C-terminal" evidence="7">
    <location>
        <begin position="345"/>
        <end position="535"/>
    </location>
</feature>
<dbReference type="AlphaFoldDB" id="Q11F96"/>
<dbReference type="UniPathway" id="UPA00379">
    <property type="reaction ID" value="UER00550"/>
</dbReference>
<name>Q11F96_CHESB</name>
<gene>
    <name evidence="8" type="ordered locus">Meso_2545</name>
</gene>
<proteinExistence type="predicted"/>
<dbReference type="InterPro" id="IPR035085">
    <property type="entry name" value="Urocanase_Rossmann-like"/>
</dbReference>
<dbReference type="EC" id="4.2.1.49" evidence="4"/>
<dbReference type="Pfam" id="PF17392">
    <property type="entry name" value="Urocanase_C"/>
    <property type="match status" value="1"/>
</dbReference>
<dbReference type="Gene3D" id="3.40.1770.10">
    <property type="entry name" value="Urocanase superfamily"/>
    <property type="match status" value="1"/>
</dbReference>
<evidence type="ECO:0000256" key="1">
    <source>
        <dbReference type="ARBA" id="ARBA00001911"/>
    </source>
</evidence>
<feature type="domain" description="Urocanase Rossmann-like" evidence="5">
    <location>
        <begin position="135"/>
        <end position="341"/>
    </location>
</feature>
<comment type="cofactor">
    <cofactor evidence="1">
        <name>NAD(+)</name>
        <dbReference type="ChEBI" id="CHEBI:57540"/>
    </cofactor>
</comment>
<dbReference type="NCBIfam" id="TIGR01228">
    <property type="entry name" value="hutU"/>
    <property type="match status" value="1"/>
</dbReference>
<feature type="domain" description="Urocanase N-terminal" evidence="6">
    <location>
        <begin position="8"/>
        <end position="131"/>
    </location>
</feature>
<dbReference type="PIRSF" id="PIRSF001423">
    <property type="entry name" value="Urocanate_hydrat"/>
    <property type="match status" value="1"/>
</dbReference>
<dbReference type="OrthoDB" id="9764874at2"/>
<dbReference type="Pfam" id="PF17391">
    <property type="entry name" value="Urocanase_N"/>
    <property type="match status" value="1"/>
</dbReference>
<dbReference type="InterPro" id="IPR036190">
    <property type="entry name" value="Urocanase_sf"/>
</dbReference>
<evidence type="ECO:0000256" key="4">
    <source>
        <dbReference type="NCBIfam" id="TIGR01228"/>
    </source>
</evidence>
<evidence type="ECO:0000256" key="3">
    <source>
        <dbReference type="ARBA" id="ARBA00023239"/>
    </source>
</evidence>
<evidence type="ECO:0000256" key="2">
    <source>
        <dbReference type="ARBA" id="ARBA00023027"/>
    </source>
</evidence>
<keyword evidence="3" id="KW-0456">Lyase</keyword>
<dbReference type="NCBIfam" id="NF003820">
    <property type="entry name" value="PRK05414.1"/>
    <property type="match status" value="1"/>
</dbReference>
<dbReference type="Gene3D" id="3.40.50.10730">
    <property type="entry name" value="Urocanase like domains"/>
    <property type="match status" value="1"/>
</dbReference>
<dbReference type="Pfam" id="PF01175">
    <property type="entry name" value="Urocanase"/>
    <property type="match status" value="1"/>
</dbReference>
<evidence type="ECO:0000259" key="5">
    <source>
        <dbReference type="Pfam" id="PF01175"/>
    </source>
</evidence>
<organism evidence="8">
    <name type="scientific">Chelativorans sp. (strain BNC1)</name>
    <dbReference type="NCBI Taxonomy" id="266779"/>
    <lineage>
        <taxon>Bacteria</taxon>
        <taxon>Pseudomonadati</taxon>
        <taxon>Pseudomonadota</taxon>
        <taxon>Alphaproteobacteria</taxon>
        <taxon>Hyphomicrobiales</taxon>
        <taxon>Phyllobacteriaceae</taxon>
        <taxon>Chelativorans</taxon>
    </lineage>
</organism>
<dbReference type="PANTHER" id="PTHR12216">
    <property type="entry name" value="UROCANATE HYDRATASE"/>
    <property type="match status" value="1"/>
</dbReference>
<dbReference type="InterPro" id="IPR035401">
    <property type="entry name" value="Urocanase_C"/>
</dbReference>
<dbReference type="STRING" id="266779.Meso_2545"/>
<dbReference type="KEGG" id="mes:Meso_2545"/>
<sequence length="547" mass="58861">MTRPPLPIQAQRGPQLRCKGWRQEAILRLLENNLENAENPAELVIYMSWAKAARDWKSFDQAVAALKELEIDQTLVMQSGRPVGRFPSQNTTPLVLMANGNVVGAWSDDDSFRALADKGLTIKPGMTAAAWQYIGSQGILQGTYETFSSVGRKHFGGSLAGRLIVSAGCGGMSGAQPLAGKLAGAAILVVEADEGRIRRRIDTGYCERMTADLDEALAWLNEARDARIGCSVGLVGNIAAVLPTLLERGIIPDVVTDQTMADPVNGYVPLGMTVEEVAALRKSAPEILKQRSNETLLIHVGAMLEMQKRGAVVFEYGNALRRYARDAGLDGSFGFGSFIDLYIRPLFCEGIGPFRWIAVSGDPSDIHRIDDLILEMFPSDHRIVSWIRMAREHVKFTGLPARIGWLGLGERKRLALAVNDLVAKGALAGPIAFTRDHLDSGSATLPYRETENMLDGSDAISDWPLLNALLNCASGADLIALHSGGSAMQSAGVTTVATGTAEDAARLARVMDNDTAIGVLRHASAGYETAKQLARETGIGIAEQLQT</sequence>
<evidence type="ECO:0000313" key="8">
    <source>
        <dbReference type="EMBL" id="ABG63929.1"/>
    </source>
</evidence>
<dbReference type="GO" id="GO:0016153">
    <property type="term" value="F:urocanate hydratase activity"/>
    <property type="evidence" value="ECO:0007669"/>
    <property type="project" value="UniProtKB-UniRule"/>
</dbReference>
<dbReference type="eggNOG" id="COG2987">
    <property type="taxonomic scope" value="Bacteria"/>
</dbReference>